<comment type="caution">
    <text evidence="1">The sequence shown here is derived from an EMBL/GenBank/DDBJ whole genome shotgun (WGS) entry which is preliminary data.</text>
</comment>
<gene>
    <name evidence="1" type="ORF">UR08_00765</name>
</gene>
<accession>A0A3D8TTE8</accession>
<organism evidence="1 2">
    <name type="scientific">Listeria kieliensis</name>
    <dbReference type="NCBI Taxonomy" id="1621700"/>
    <lineage>
        <taxon>Bacteria</taxon>
        <taxon>Bacillati</taxon>
        <taxon>Bacillota</taxon>
        <taxon>Bacilli</taxon>
        <taxon>Bacillales</taxon>
        <taxon>Listeriaceae</taxon>
        <taxon>Listeria</taxon>
    </lineage>
</organism>
<reference evidence="2" key="1">
    <citation type="submission" date="2015-04" db="EMBL/GenBank/DDBJ databases">
        <authorList>
            <person name="Schardt J."/>
            <person name="Mueller-Herbst S."/>
            <person name="Scherer S."/>
            <person name="Huptas C."/>
        </authorList>
    </citation>
    <scope>NUCLEOTIDE SEQUENCE [LARGE SCALE GENOMIC DNA]</scope>
    <source>
        <strain evidence="2">Kiel-L1</strain>
    </source>
</reference>
<dbReference type="RefSeq" id="WP_115751771.1">
    <property type="nucleotide sequence ID" value="NZ_LARY01000001.1"/>
</dbReference>
<keyword evidence="2" id="KW-1185">Reference proteome</keyword>
<name>A0A3D8TTE8_9LIST</name>
<dbReference type="AlphaFoldDB" id="A0A3D8TTE8"/>
<proteinExistence type="predicted"/>
<dbReference type="EMBL" id="LARY01000001">
    <property type="protein sequence ID" value="RDX02102.1"/>
    <property type="molecule type" value="Genomic_DNA"/>
</dbReference>
<dbReference type="Proteomes" id="UP000257055">
    <property type="component" value="Unassembled WGS sequence"/>
</dbReference>
<evidence type="ECO:0008006" key="3">
    <source>
        <dbReference type="Google" id="ProtNLM"/>
    </source>
</evidence>
<sequence length="93" mass="11240">MLELGTIVYLKEGSKKVMIIGRNQTIKKDEDERFFDYAACAYPEGIYPEEMLFFNEENIDRVVFQGYSDEDEMRYQELVADWKKEHEVHYYHI</sequence>
<protein>
    <recommendedName>
        <fullName evidence="3">DUF4176 domain-containing protein</fullName>
    </recommendedName>
</protein>
<dbReference type="InterPro" id="IPR025233">
    <property type="entry name" value="DUF4176"/>
</dbReference>
<dbReference type="Pfam" id="PF13780">
    <property type="entry name" value="DUF4176"/>
    <property type="match status" value="1"/>
</dbReference>
<evidence type="ECO:0000313" key="1">
    <source>
        <dbReference type="EMBL" id="RDX02102.1"/>
    </source>
</evidence>
<evidence type="ECO:0000313" key="2">
    <source>
        <dbReference type="Proteomes" id="UP000257055"/>
    </source>
</evidence>